<evidence type="ECO:0000256" key="1">
    <source>
        <dbReference type="ARBA" id="ARBA00023015"/>
    </source>
</evidence>
<dbReference type="Gene3D" id="1.10.1660.10">
    <property type="match status" value="1"/>
</dbReference>
<keyword evidence="2" id="KW-0238">DNA-binding</keyword>
<reference evidence="5 6" key="1">
    <citation type="submission" date="2024-03" db="EMBL/GenBank/DDBJ databases">
        <title>High-quality draft genome sequence of Oceanobacter sp. wDCs-4.</title>
        <authorList>
            <person name="Dong C."/>
        </authorList>
    </citation>
    <scope>NUCLEOTIDE SEQUENCE [LARGE SCALE GENOMIC DNA]</scope>
    <source>
        <strain evidence="6">wDCs-4</strain>
    </source>
</reference>
<proteinExistence type="predicted"/>
<organism evidence="5 6">
    <name type="scientific">Oceanobacter antarcticus</name>
    <dbReference type="NCBI Taxonomy" id="3133425"/>
    <lineage>
        <taxon>Bacteria</taxon>
        <taxon>Pseudomonadati</taxon>
        <taxon>Pseudomonadota</taxon>
        <taxon>Gammaproteobacteria</taxon>
        <taxon>Oceanospirillales</taxon>
        <taxon>Oceanospirillaceae</taxon>
        <taxon>Oceanobacter</taxon>
    </lineage>
</organism>
<keyword evidence="6" id="KW-1185">Reference proteome</keyword>
<evidence type="ECO:0000256" key="3">
    <source>
        <dbReference type="ARBA" id="ARBA00023163"/>
    </source>
</evidence>
<dbReference type="EMBL" id="JBBKTX010000003">
    <property type="protein sequence ID" value="MFK4751553.1"/>
    <property type="molecule type" value="Genomic_DNA"/>
</dbReference>
<dbReference type="RefSeq" id="WP_416204996.1">
    <property type="nucleotide sequence ID" value="NZ_JBBKTX010000003.1"/>
</dbReference>
<dbReference type="Pfam" id="PF13411">
    <property type="entry name" value="MerR_1"/>
    <property type="match status" value="1"/>
</dbReference>
<evidence type="ECO:0000313" key="6">
    <source>
        <dbReference type="Proteomes" id="UP001620597"/>
    </source>
</evidence>
<accession>A0ABW8NF26</accession>
<dbReference type="Proteomes" id="UP001620597">
    <property type="component" value="Unassembled WGS sequence"/>
</dbReference>
<dbReference type="SMART" id="SM00422">
    <property type="entry name" value="HTH_MERR"/>
    <property type="match status" value="1"/>
</dbReference>
<protein>
    <submittedName>
        <fullName evidence="5">MerR family transcriptional regulator</fullName>
    </submittedName>
</protein>
<dbReference type="InterPro" id="IPR009061">
    <property type="entry name" value="DNA-bd_dom_put_sf"/>
</dbReference>
<keyword evidence="1" id="KW-0805">Transcription regulation</keyword>
<dbReference type="PANTHER" id="PTHR30204">
    <property type="entry name" value="REDOX-CYCLING DRUG-SENSING TRANSCRIPTIONAL ACTIVATOR SOXR"/>
    <property type="match status" value="1"/>
</dbReference>
<dbReference type="SUPFAM" id="SSF46955">
    <property type="entry name" value="Putative DNA-binding domain"/>
    <property type="match status" value="1"/>
</dbReference>
<dbReference type="PROSITE" id="PS50937">
    <property type="entry name" value="HTH_MERR_2"/>
    <property type="match status" value="1"/>
</dbReference>
<gene>
    <name evidence="5" type="ORF">WG929_03925</name>
</gene>
<keyword evidence="3" id="KW-0804">Transcription</keyword>
<comment type="caution">
    <text evidence="5">The sequence shown here is derived from an EMBL/GenBank/DDBJ whole genome shotgun (WGS) entry which is preliminary data.</text>
</comment>
<evidence type="ECO:0000259" key="4">
    <source>
        <dbReference type="PROSITE" id="PS50937"/>
    </source>
</evidence>
<evidence type="ECO:0000313" key="5">
    <source>
        <dbReference type="EMBL" id="MFK4751553.1"/>
    </source>
</evidence>
<dbReference type="InterPro" id="IPR000551">
    <property type="entry name" value="MerR-type_HTH_dom"/>
</dbReference>
<feature type="domain" description="HTH merR-type" evidence="4">
    <location>
        <begin position="9"/>
        <end position="78"/>
    </location>
</feature>
<dbReference type="CDD" id="cd01104">
    <property type="entry name" value="HTH_MlrA-CarA"/>
    <property type="match status" value="1"/>
</dbReference>
<dbReference type="PANTHER" id="PTHR30204:SF67">
    <property type="entry name" value="HTH-TYPE TRANSCRIPTIONAL REGULATOR MLRA-RELATED"/>
    <property type="match status" value="1"/>
</dbReference>
<dbReference type="InterPro" id="IPR047057">
    <property type="entry name" value="MerR_fam"/>
</dbReference>
<name>A0ABW8NF26_9GAMM</name>
<sequence length="298" mass="34248">MTSPIPDGSYPIREFARLTGVNPATLRAWERRYGIIHPLRTPKGHRFFSDDHIRQVKRILYWLEQGYPVRHVGLLLNNDASDANRSADAGGIPHSHWLEQQQAVMDTLLAITPKRLDELWCNAFSTYPVAVYYQFCLAPVLDRLRSGSEHPMLLRMMEQLLQRKLYSMFYQQQRMASPPILLMATNQPEGELDILIRACAIGAAGLRVEYLGPNLNPTDLSLAADALQATHTWVHFMPQEKSCELRWQRYLNQSERMHILTGTPPDHNGGRPNMHRLQPPLSMQIQHYILNTGRVTHE</sequence>
<evidence type="ECO:0000256" key="2">
    <source>
        <dbReference type="ARBA" id="ARBA00023125"/>
    </source>
</evidence>